<name>A0AA41QH09_9MICO</name>
<dbReference type="PROSITE" id="PS50943">
    <property type="entry name" value="HTH_CROC1"/>
    <property type="match status" value="1"/>
</dbReference>
<organism evidence="3 4">
    <name type="scientific">Antribacter soli</name>
    <dbReference type="NCBI Taxonomy" id="2910976"/>
    <lineage>
        <taxon>Bacteria</taxon>
        <taxon>Bacillati</taxon>
        <taxon>Actinomycetota</taxon>
        <taxon>Actinomycetes</taxon>
        <taxon>Micrococcales</taxon>
        <taxon>Promicromonosporaceae</taxon>
        <taxon>Antribacter</taxon>
    </lineage>
</organism>
<dbReference type="AlphaFoldDB" id="A0AA41QH09"/>
<dbReference type="CDD" id="cd00093">
    <property type="entry name" value="HTH_XRE"/>
    <property type="match status" value="1"/>
</dbReference>
<dbReference type="GO" id="GO:0003677">
    <property type="term" value="F:DNA binding"/>
    <property type="evidence" value="ECO:0007669"/>
    <property type="project" value="InterPro"/>
</dbReference>
<reference evidence="3" key="1">
    <citation type="submission" date="2022-01" db="EMBL/GenBank/DDBJ databases">
        <title>Antribacter sp. nov., isolated from Guizhou of China.</title>
        <authorList>
            <person name="Chengliang C."/>
            <person name="Ya Z."/>
        </authorList>
    </citation>
    <scope>NUCLEOTIDE SEQUENCE</scope>
    <source>
        <strain evidence="3">KLBMP 9083</strain>
    </source>
</reference>
<dbReference type="SMART" id="SM00530">
    <property type="entry name" value="HTH_XRE"/>
    <property type="match status" value="1"/>
</dbReference>
<sequence>MESLLARARRNRGMSQTLVAERAGTSQPTLSAYERGTKSPTLAVVERILAATGHRLDIVPAIAWTQHHHRLVGGSFWVPDRLWRLDPGHAFRDIPADRVPGLRGNHRIGLYNSEARRNVYAALLNHCDRHTIARYVDGVLLLTHFDDLDLDDDVGQAWEPVVARTFIHETSWRSPRRPR</sequence>
<feature type="region of interest" description="Disordered" evidence="1">
    <location>
        <begin position="1"/>
        <end position="33"/>
    </location>
</feature>
<dbReference type="SUPFAM" id="SSF47413">
    <property type="entry name" value="lambda repressor-like DNA-binding domains"/>
    <property type="match status" value="1"/>
</dbReference>
<keyword evidence="4" id="KW-1185">Reference proteome</keyword>
<dbReference type="InterPro" id="IPR010982">
    <property type="entry name" value="Lambda_DNA-bd_dom_sf"/>
</dbReference>
<dbReference type="Gene3D" id="1.10.260.40">
    <property type="entry name" value="lambda repressor-like DNA-binding domains"/>
    <property type="match status" value="1"/>
</dbReference>
<evidence type="ECO:0000313" key="4">
    <source>
        <dbReference type="Proteomes" id="UP001165405"/>
    </source>
</evidence>
<dbReference type="Pfam" id="PF01381">
    <property type="entry name" value="HTH_3"/>
    <property type="match status" value="1"/>
</dbReference>
<evidence type="ECO:0000256" key="1">
    <source>
        <dbReference type="SAM" id="MobiDB-lite"/>
    </source>
</evidence>
<accession>A0AA41QH09</accession>
<protein>
    <submittedName>
        <fullName evidence="3">Helix-turn-helix domain-containing protein</fullName>
    </submittedName>
</protein>
<evidence type="ECO:0000259" key="2">
    <source>
        <dbReference type="PROSITE" id="PS50943"/>
    </source>
</evidence>
<evidence type="ECO:0000313" key="3">
    <source>
        <dbReference type="EMBL" id="MCF4122052.1"/>
    </source>
</evidence>
<feature type="domain" description="HTH cro/C1-type" evidence="2">
    <location>
        <begin position="5"/>
        <end position="59"/>
    </location>
</feature>
<comment type="caution">
    <text evidence="3">The sequence shown here is derived from an EMBL/GenBank/DDBJ whole genome shotgun (WGS) entry which is preliminary data.</text>
</comment>
<dbReference type="RefSeq" id="WP_236089852.1">
    <property type="nucleotide sequence ID" value="NZ_JAKGSG010000037.1"/>
</dbReference>
<dbReference type="Proteomes" id="UP001165405">
    <property type="component" value="Unassembled WGS sequence"/>
</dbReference>
<feature type="compositionally biased region" description="Polar residues" evidence="1">
    <location>
        <begin position="13"/>
        <end position="30"/>
    </location>
</feature>
<dbReference type="EMBL" id="JAKGSG010000037">
    <property type="protein sequence ID" value="MCF4122052.1"/>
    <property type="molecule type" value="Genomic_DNA"/>
</dbReference>
<gene>
    <name evidence="3" type="ORF">L1785_13800</name>
</gene>
<dbReference type="InterPro" id="IPR001387">
    <property type="entry name" value="Cro/C1-type_HTH"/>
</dbReference>
<proteinExistence type="predicted"/>